<accession>A0A286TWW6</accession>
<protein>
    <submittedName>
        <fullName evidence="1">Transcriptional regulator</fullName>
    </submittedName>
</protein>
<evidence type="ECO:0000313" key="1">
    <source>
        <dbReference type="EMBL" id="GAX60370.1"/>
    </source>
</evidence>
<sequence>MQKELKKSEQKFTGEMRLGFVMRAIMADAMHQKDKHQQFVFTPGANGSI</sequence>
<dbReference type="AlphaFoldDB" id="A0A286TWW6"/>
<proteinExistence type="predicted"/>
<organism evidence="1 2">
    <name type="scientific">Candidatus Scalindua japonica</name>
    <dbReference type="NCBI Taxonomy" id="1284222"/>
    <lineage>
        <taxon>Bacteria</taxon>
        <taxon>Pseudomonadati</taxon>
        <taxon>Planctomycetota</taxon>
        <taxon>Candidatus Brocadiia</taxon>
        <taxon>Candidatus Brocadiales</taxon>
        <taxon>Candidatus Scalinduaceae</taxon>
        <taxon>Candidatus Scalindua</taxon>
    </lineage>
</organism>
<dbReference type="Proteomes" id="UP000218542">
    <property type="component" value="Unassembled WGS sequence"/>
</dbReference>
<comment type="caution">
    <text evidence="1">The sequence shown here is derived from an EMBL/GenBank/DDBJ whole genome shotgun (WGS) entry which is preliminary data.</text>
</comment>
<reference evidence="2" key="1">
    <citation type="journal article" date="2017" name="Environ. Microbiol. Rep.">
        <title>Genetic Diversity of Marine Anaerobic Ammonium-Oxidizing Bacteria as Revealed by Genomic and Proteomic Analyses of 'Candidatus Scalindua japonica'.</title>
        <authorList>
            <person name="Oshiki M."/>
            <person name="Mizuto K."/>
            <person name="Kimura Z."/>
            <person name="Kindaichi T."/>
            <person name="Satoh H."/>
            <person name="Okabe S."/>
        </authorList>
    </citation>
    <scope>NUCLEOTIDE SEQUENCE [LARGE SCALE GENOMIC DNA]</scope>
    <source>
        <strain evidence="2">husup-a2</strain>
    </source>
</reference>
<name>A0A286TWW6_9BACT</name>
<evidence type="ECO:0000313" key="2">
    <source>
        <dbReference type="Proteomes" id="UP000218542"/>
    </source>
</evidence>
<gene>
    <name evidence="1" type="ORF">SCALIN_C10_0130</name>
</gene>
<dbReference type="EMBL" id="BAOS01000010">
    <property type="protein sequence ID" value="GAX60370.1"/>
    <property type="molecule type" value="Genomic_DNA"/>
</dbReference>
<keyword evidence="2" id="KW-1185">Reference proteome</keyword>